<evidence type="ECO:0000313" key="2">
    <source>
        <dbReference type="EMBL" id="KAK9271445.1"/>
    </source>
</evidence>
<sequence length="163" mass="18406">MGVEKHSMDRDEIVENVAAAIGGVIEIALPDVRLKIEEVKEKEEEVVKEEAGKEVVKDETKGSGGKKNEKLDNKKGSKKGRIHEVRYMDSNVDDLIDANEFGSDDNEDIGELGSAEYEGKKRKKGDLMKGQVSELNVKKKLKKLAKVEKRDNVKQKKMGYRFW</sequence>
<dbReference type="AlphaFoldDB" id="A0AAP0NGK7"/>
<gene>
    <name evidence="2" type="ORF">L1049_027036</name>
</gene>
<name>A0AAP0NGK7_LIQFO</name>
<feature type="compositionally biased region" description="Basic and acidic residues" evidence="1">
    <location>
        <begin position="46"/>
        <end position="75"/>
    </location>
</feature>
<evidence type="ECO:0000256" key="1">
    <source>
        <dbReference type="SAM" id="MobiDB-lite"/>
    </source>
</evidence>
<dbReference type="Proteomes" id="UP001415857">
    <property type="component" value="Unassembled WGS sequence"/>
</dbReference>
<evidence type="ECO:0000313" key="3">
    <source>
        <dbReference type="Proteomes" id="UP001415857"/>
    </source>
</evidence>
<feature type="compositionally biased region" description="Acidic residues" evidence="1">
    <location>
        <begin position="98"/>
        <end position="110"/>
    </location>
</feature>
<feature type="region of interest" description="Disordered" evidence="1">
    <location>
        <begin position="46"/>
        <end position="84"/>
    </location>
</feature>
<proteinExistence type="predicted"/>
<dbReference type="EMBL" id="JBBPBK010000014">
    <property type="protein sequence ID" value="KAK9271445.1"/>
    <property type="molecule type" value="Genomic_DNA"/>
</dbReference>
<feature type="region of interest" description="Disordered" evidence="1">
    <location>
        <begin position="98"/>
        <end position="124"/>
    </location>
</feature>
<protein>
    <submittedName>
        <fullName evidence="2">Uncharacterized protein</fullName>
    </submittedName>
</protein>
<accession>A0AAP0NGK7</accession>
<comment type="caution">
    <text evidence="2">The sequence shown here is derived from an EMBL/GenBank/DDBJ whole genome shotgun (WGS) entry which is preliminary data.</text>
</comment>
<organism evidence="2 3">
    <name type="scientific">Liquidambar formosana</name>
    <name type="common">Formosan gum</name>
    <dbReference type="NCBI Taxonomy" id="63359"/>
    <lineage>
        <taxon>Eukaryota</taxon>
        <taxon>Viridiplantae</taxon>
        <taxon>Streptophyta</taxon>
        <taxon>Embryophyta</taxon>
        <taxon>Tracheophyta</taxon>
        <taxon>Spermatophyta</taxon>
        <taxon>Magnoliopsida</taxon>
        <taxon>eudicotyledons</taxon>
        <taxon>Gunneridae</taxon>
        <taxon>Pentapetalae</taxon>
        <taxon>Saxifragales</taxon>
        <taxon>Altingiaceae</taxon>
        <taxon>Liquidambar</taxon>
    </lineage>
</organism>
<reference evidence="2 3" key="1">
    <citation type="journal article" date="2024" name="Plant J.">
        <title>Genome sequences and population genomics reveal climatic adaptation and genomic divergence between two closely related sweetgum species.</title>
        <authorList>
            <person name="Xu W.Q."/>
            <person name="Ren C.Q."/>
            <person name="Zhang X.Y."/>
            <person name="Comes H.P."/>
            <person name="Liu X.H."/>
            <person name="Li Y.G."/>
            <person name="Kettle C.J."/>
            <person name="Jalonen R."/>
            <person name="Gaisberger H."/>
            <person name="Ma Y.Z."/>
            <person name="Qiu Y.X."/>
        </authorList>
    </citation>
    <scope>NUCLEOTIDE SEQUENCE [LARGE SCALE GENOMIC DNA]</scope>
    <source>
        <strain evidence="2">Hangzhou</strain>
    </source>
</reference>
<keyword evidence="3" id="KW-1185">Reference proteome</keyword>